<dbReference type="Pfam" id="PF01474">
    <property type="entry name" value="DAHP_synth_2"/>
    <property type="match status" value="2"/>
</dbReference>
<proteinExistence type="inferred from homology"/>
<dbReference type="Proteomes" id="UP001551584">
    <property type="component" value="Unassembled WGS sequence"/>
</dbReference>
<dbReference type="PANTHER" id="PTHR21337">
    <property type="entry name" value="PHOSPHO-2-DEHYDRO-3-DEOXYHEPTONATE ALDOLASE 1, 2"/>
    <property type="match status" value="1"/>
</dbReference>
<keyword evidence="3" id="KW-0057">Aromatic amino acid biosynthesis</keyword>
<comment type="pathway">
    <text evidence="3">Metabolic intermediate biosynthesis; chorismate biosynthesis; chorismate from D-erythrose 4-phosphate and phosphoenolpyruvate: step 1/7.</text>
</comment>
<dbReference type="SUPFAM" id="SSF51569">
    <property type="entry name" value="Aldolase"/>
    <property type="match status" value="1"/>
</dbReference>
<dbReference type="EMBL" id="JBEZNA010000110">
    <property type="protein sequence ID" value="MEU9581282.1"/>
    <property type="molecule type" value="Genomic_DNA"/>
</dbReference>
<evidence type="ECO:0000313" key="5">
    <source>
        <dbReference type="Proteomes" id="UP001551584"/>
    </source>
</evidence>
<dbReference type="InterPro" id="IPR013785">
    <property type="entry name" value="Aldolase_TIM"/>
</dbReference>
<dbReference type="GO" id="GO:0003849">
    <property type="term" value="F:3-deoxy-7-phosphoheptulonate synthase activity"/>
    <property type="evidence" value="ECO:0007669"/>
    <property type="project" value="UniProtKB-EC"/>
</dbReference>
<reference evidence="4 5" key="1">
    <citation type="submission" date="2024-06" db="EMBL/GenBank/DDBJ databases">
        <title>The Natural Products Discovery Center: Release of the First 8490 Sequenced Strains for Exploring Actinobacteria Biosynthetic Diversity.</title>
        <authorList>
            <person name="Kalkreuter E."/>
            <person name="Kautsar S.A."/>
            <person name="Yang D."/>
            <person name="Bader C.D."/>
            <person name="Teijaro C.N."/>
            <person name="Fluegel L."/>
            <person name="Davis C.M."/>
            <person name="Simpson J.R."/>
            <person name="Lauterbach L."/>
            <person name="Steele A.D."/>
            <person name="Gui C."/>
            <person name="Meng S."/>
            <person name="Li G."/>
            <person name="Viehrig K."/>
            <person name="Ye F."/>
            <person name="Su P."/>
            <person name="Kiefer A.F."/>
            <person name="Nichols A."/>
            <person name="Cepeda A.J."/>
            <person name="Yan W."/>
            <person name="Fan B."/>
            <person name="Jiang Y."/>
            <person name="Adhikari A."/>
            <person name="Zheng C.-J."/>
            <person name="Schuster L."/>
            <person name="Cowan T.M."/>
            <person name="Smanski M.J."/>
            <person name="Chevrette M.G."/>
            <person name="De Carvalho L.P.S."/>
            <person name="Shen B."/>
        </authorList>
    </citation>
    <scope>NUCLEOTIDE SEQUENCE [LARGE SCALE GENOMIC DNA]</scope>
    <source>
        <strain evidence="4 5">NPDC048117</strain>
    </source>
</reference>
<evidence type="ECO:0000256" key="1">
    <source>
        <dbReference type="ARBA" id="ARBA00008911"/>
    </source>
</evidence>
<accession>A0ABV3EYJ7</accession>
<organism evidence="4 5">
    <name type="scientific">Streptomyces chilikensis</name>
    <dbReference type="NCBI Taxonomy" id="1194079"/>
    <lineage>
        <taxon>Bacteria</taxon>
        <taxon>Bacillati</taxon>
        <taxon>Actinomycetota</taxon>
        <taxon>Actinomycetes</taxon>
        <taxon>Kitasatosporales</taxon>
        <taxon>Streptomycetaceae</taxon>
        <taxon>Streptomyces</taxon>
    </lineage>
</organism>
<evidence type="ECO:0000256" key="2">
    <source>
        <dbReference type="ARBA" id="ARBA00022679"/>
    </source>
</evidence>
<dbReference type="PANTHER" id="PTHR21337:SF0">
    <property type="entry name" value="PHOSPHO-2-DEHYDRO-3-DEOXYHEPTONATE ALDOLASE"/>
    <property type="match status" value="1"/>
</dbReference>
<dbReference type="Gene3D" id="3.20.20.70">
    <property type="entry name" value="Aldolase class I"/>
    <property type="match status" value="1"/>
</dbReference>
<name>A0ABV3EYJ7_9ACTN</name>
<keyword evidence="2 3" id="KW-0808">Transferase</keyword>
<evidence type="ECO:0000313" key="4">
    <source>
        <dbReference type="EMBL" id="MEU9581282.1"/>
    </source>
</evidence>
<sequence length="405" mass="43884">MPRLLQPTVPQQQPEWPDPERLDEVRRTLEASLPIVVPRESDLLKRRLAAVAEGRALLLQGGDCAERLHTSLDDVERRIDTLSRMASLLSESFLLPVVVVGRLAGQYAKPRSSAYETRDGVTLPSYRGDSVNGPEFTAAARTADPYRMLRAHQAAAATMNMVRALVGHRAGSPDTHVPEEMFVSHEALLLDHETPLTRVDPRTGRTYAGTGHLLWAGERTRDPDGAHIAFLAGVANPVAVKLGPAAEPDELLALVERLDPDQEPGRLTFVVRMGAGAVRERLPLLVEKVAASGARVGWVCDPMHGNTYTAPTGHKTRAFDDVLDEITGFFEVHHALGTHPGGIHLEMTGQDVTECVGAAGVGHEDLPRRYESSCDPRLNRGQSVELARRVAGLAAGRSAGAGAWR</sequence>
<dbReference type="EC" id="2.5.1.54" evidence="3"/>
<comment type="caution">
    <text evidence="4">The sequence shown here is derived from an EMBL/GenBank/DDBJ whole genome shotgun (WGS) entry which is preliminary data.</text>
</comment>
<dbReference type="RefSeq" id="WP_166027808.1">
    <property type="nucleotide sequence ID" value="NZ_JBEZNA010000110.1"/>
</dbReference>
<dbReference type="InterPro" id="IPR002480">
    <property type="entry name" value="DAHP_synth_2"/>
</dbReference>
<evidence type="ECO:0000256" key="3">
    <source>
        <dbReference type="RuleBase" id="RU363071"/>
    </source>
</evidence>
<keyword evidence="5" id="KW-1185">Reference proteome</keyword>
<comment type="catalytic activity">
    <reaction evidence="3">
        <text>D-erythrose 4-phosphate + phosphoenolpyruvate + H2O = 7-phospho-2-dehydro-3-deoxy-D-arabino-heptonate + phosphate</text>
        <dbReference type="Rhea" id="RHEA:14717"/>
        <dbReference type="ChEBI" id="CHEBI:15377"/>
        <dbReference type="ChEBI" id="CHEBI:16897"/>
        <dbReference type="ChEBI" id="CHEBI:43474"/>
        <dbReference type="ChEBI" id="CHEBI:58394"/>
        <dbReference type="ChEBI" id="CHEBI:58702"/>
        <dbReference type="EC" id="2.5.1.54"/>
    </reaction>
</comment>
<gene>
    <name evidence="4" type="ORF">AB0D95_29105</name>
</gene>
<comment type="similarity">
    <text evidence="1 3">Belongs to the class-II DAHP synthase family.</text>
</comment>
<keyword evidence="3" id="KW-0028">Amino-acid biosynthesis</keyword>
<protein>
    <recommendedName>
        <fullName evidence="3">Phospho-2-dehydro-3-deoxyheptonate aldolase</fullName>
        <ecNumber evidence="3">2.5.1.54</ecNumber>
    </recommendedName>
</protein>